<dbReference type="InterPro" id="IPR023115">
    <property type="entry name" value="TIF_IF2_dom3"/>
</dbReference>
<comment type="caution">
    <text evidence="12">The sequence shown here is derived from an EMBL/GenBank/DDBJ whole genome shotgun (WGS) entry which is preliminary data.</text>
</comment>
<feature type="compositionally biased region" description="Low complexity" evidence="10">
    <location>
        <begin position="190"/>
        <end position="204"/>
    </location>
</feature>
<feature type="binding site" evidence="8">
    <location>
        <begin position="528"/>
        <end position="531"/>
    </location>
    <ligand>
        <name>GTP</name>
        <dbReference type="ChEBI" id="CHEBI:37565"/>
    </ligand>
</feature>
<gene>
    <name evidence="8 12" type="primary">infB</name>
    <name evidence="12" type="ORF">HGQ17_14035</name>
</gene>
<evidence type="ECO:0000259" key="11">
    <source>
        <dbReference type="PROSITE" id="PS51722"/>
    </source>
</evidence>
<organism evidence="12 13">
    <name type="scientific">Nesterenkonia sedimenti</name>
    <dbReference type="NCBI Taxonomy" id="1463632"/>
    <lineage>
        <taxon>Bacteria</taxon>
        <taxon>Bacillati</taxon>
        <taxon>Actinomycetota</taxon>
        <taxon>Actinomycetes</taxon>
        <taxon>Micrococcales</taxon>
        <taxon>Micrococcaceae</taxon>
        <taxon>Nesterenkonia</taxon>
    </lineage>
</organism>
<keyword evidence="13" id="KW-1185">Reference proteome</keyword>
<dbReference type="GO" id="GO:0003743">
    <property type="term" value="F:translation initiation factor activity"/>
    <property type="evidence" value="ECO:0007669"/>
    <property type="project" value="UniProtKB-UniRule"/>
</dbReference>
<dbReference type="RefSeq" id="WP_168888580.1">
    <property type="nucleotide sequence ID" value="NZ_JABAHY010000022.1"/>
</dbReference>
<dbReference type="PANTHER" id="PTHR43381">
    <property type="entry name" value="TRANSLATION INITIATION FACTOR IF-2-RELATED"/>
    <property type="match status" value="1"/>
</dbReference>
<comment type="similarity">
    <text evidence="1 8 9">Belongs to the TRAFAC class translation factor GTPase superfamily. Classic translation factor GTPase family. IF-2 subfamily.</text>
</comment>
<dbReference type="InterPro" id="IPR000178">
    <property type="entry name" value="TF_IF2_bacterial-like"/>
</dbReference>
<evidence type="ECO:0000256" key="7">
    <source>
        <dbReference type="ARBA" id="ARBA00025162"/>
    </source>
</evidence>
<feature type="domain" description="Tr-type G" evidence="11">
    <location>
        <begin position="415"/>
        <end position="587"/>
    </location>
</feature>
<comment type="caution">
    <text evidence="8">Lacks conserved residue(s) required for the propagation of feature annotation.</text>
</comment>
<dbReference type="FunFam" id="3.40.50.10050:FF:000001">
    <property type="entry name" value="Translation initiation factor IF-2"/>
    <property type="match status" value="1"/>
</dbReference>
<dbReference type="Gene3D" id="3.40.50.300">
    <property type="entry name" value="P-loop containing nucleotide triphosphate hydrolases"/>
    <property type="match status" value="1"/>
</dbReference>
<dbReference type="Proteomes" id="UP000523139">
    <property type="component" value="Unassembled WGS sequence"/>
</dbReference>
<dbReference type="Gene3D" id="2.40.30.10">
    <property type="entry name" value="Translation factors"/>
    <property type="match status" value="2"/>
</dbReference>
<comment type="function">
    <text evidence="7 8 9">One of the essential components for the initiation of protein synthesis. Protects formylmethionyl-tRNA from spontaneous hydrolysis and promotes its binding to the 30S ribosomal subunits. Also involved in the hydrolysis of GTP during the formation of the 70S ribosomal complex.</text>
</comment>
<feature type="compositionally biased region" description="Pro residues" evidence="10">
    <location>
        <begin position="174"/>
        <end position="189"/>
    </location>
</feature>
<evidence type="ECO:0000256" key="5">
    <source>
        <dbReference type="ARBA" id="ARBA00022917"/>
    </source>
</evidence>
<comment type="subcellular location">
    <subcellularLocation>
        <location evidence="8">Cytoplasm</location>
    </subcellularLocation>
</comment>
<dbReference type="SUPFAM" id="SSF52540">
    <property type="entry name" value="P-loop containing nucleoside triphosphate hydrolases"/>
    <property type="match status" value="1"/>
</dbReference>
<dbReference type="CDD" id="cd01887">
    <property type="entry name" value="IF2_eIF5B"/>
    <property type="match status" value="1"/>
</dbReference>
<evidence type="ECO:0000256" key="2">
    <source>
        <dbReference type="ARBA" id="ARBA00020675"/>
    </source>
</evidence>
<protein>
    <recommendedName>
        <fullName evidence="2 8">Translation initiation factor IF-2</fullName>
    </recommendedName>
</protein>
<dbReference type="InterPro" id="IPR027417">
    <property type="entry name" value="P-loop_NTPase"/>
</dbReference>
<evidence type="ECO:0000256" key="8">
    <source>
        <dbReference type="HAMAP-Rule" id="MF_00100"/>
    </source>
</evidence>
<dbReference type="GO" id="GO:0003924">
    <property type="term" value="F:GTPase activity"/>
    <property type="evidence" value="ECO:0007669"/>
    <property type="project" value="UniProtKB-UniRule"/>
</dbReference>
<dbReference type="InterPro" id="IPR036925">
    <property type="entry name" value="TIF_IF2_dom3_sf"/>
</dbReference>
<feature type="compositionally biased region" description="Low complexity" evidence="10">
    <location>
        <begin position="112"/>
        <end position="127"/>
    </location>
</feature>
<dbReference type="GO" id="GO:0005525">
    <property type="term" value="F:GTP binding"/>
    <property type="evidence" value="ECO:0007669"/>
    <property type="project" value="UniProtKB-KW"/>
</dbReference>
<dbReference type="PROSITE" id="PS51722">
    <property type="entry name" value="G_TR_2"/>
    <property type="match status" value="1"/>
</dbReference>
<feature type="compositionally biased region" description="Pro residues" evidence="10">
    <location>
        <begin position="139"/>
        <end position="155"/>
    </location>
</feature>
<dbReference type="Pfam" id="PF22042">
    <property type="entry name" value="EF-G_D2"/>
    <property type="match status" value="1"/>
</dbReference>
<dbReference type="PROSITE" id="PS01176">
    <property type="entry name" value="IF2"/>
    <property type="match status" value="1"/>
</dbReference>
<dbReference type="NCBIfam" id="TIGR00231">
    <property type="entry name" value="small_GTP"/>
    <property type="match status" value="1"/>
</dbReference>
<keyword evidence="6 8" id="KW-0342">GTP-binding</keyword>
<dbReference type="EMBL" id="JABAHY010000022">
    <property type="protein sequence ID" value="NLS11095.1"/>
    <property type="molecule type" value="Genomic_DNA"/>
</dbReference>
<dbReference type="HAMAP" id="MF_00100_B">
    <property type="entry name" value="IF_2_B"/>
    <property type="match status" value="1"/>
</dbReference>
<dbReference type="Pfam" id="PF04760">
    <property type="entry name" value="IF2_N"/>
    <property type="match status" value="2"/>
</dbReference>
<feature type="compositionally biased region" description="Low complexity" evidence="10">
    <location>
        <begin position="86"/>
        <end position="103"/>
    </location>
</feature>
<feature type="compositionally biased region" description="Pro residues" evidence="10">
    <location>
        <begin position="225"/>
        <end position="236"/>
    </location>
</feature>
<evidence type="ECO:0000313" key="13">
    <source>
        <dbReference type="Proteomes" id="UP000523139"/>
    </source>
</evidence>
<evidence type="ECO:0000313" key="12">
    <source>
        <dbReference type="EMBL" id="NLS11095.1"/>
    </source>
</evidence>
<dbReference type="CDD" id="cd03692">
    <property type="entry name" value="mtIF2_IVc"/>
    <property type="match status" value="1"/>
</dbReference>
<dbReference type="FunFam" id="3.40.50.300:FF:000019">
    <property type="entry name" value="Translation initiation factor IF-2"/>
    <property type="match status" value="1"/>
</dbReference>
<dbReference type="Gene3D" id="1.10.10.2480">
    <property type="match status" value="1"/>
</dbReference>
<dbReference type="InterPro" id="IPR053905">
    <property type="entry name" value="EF-G-like_DII"/>
</dbReference>
<feature type="compositionally biased region" description="Basic and acidic residues" evidence="10">
    <location>
        <begin position="301"/>
        <end position="313"/>
    </location>
</feature>
<evidence type="ECO:0000256" key="3">
    <source>
        <dbReference type="ARBA" id="ARBA00022540"/>
    </source>
</evidence>
<dbReference type="SUPFAM" id="SSF50447">
    <property type="entry name" value="Translation proteins"/>
    <property type="match status" value="2"/>
</dbReference>
<dbReference type="SUPFAM" id="SSF52156">
    <property type="entry name" value="Initiation factor IF2/eIF5b, domain 3"/>
    <property type="match status" value="1"/>
</dbReference>
<dbReference type="GO" id="GO:0005829">
    <property type="term" value="C:cytosol"/>
    <property type="evidence" value="ECO:0007669"/>
    <property type="project" value="TreeGrafter"/>
</dbReference>
<dbReference type="CDD" id="cd03702">
    <property type="entry name" value="IF2_mtIF2_II"/>
    <property type="match status" value="1"/>
</dbReference>
<evidence type="ECO:0000256" key="4">
    <source>
        <dbReference type="ARBA" id="ARBA00022741"/>
    </source>
</evidence>
<keyword evidence="4 8" id="KW-0547">Nucleotide-binding</keyword>
<accession>A0A7X8YF28</accession>
<sequence>MAKARVHEIAKEIGISSKEALAKLQEMGEFVKSPSSTVEPPVAKRLRAAFPQQETAQEKPAEKKPAPKPAPKPSAAQEKKNDDAPAKPAEAEQPAAEAKTEQQPTEEKKSQAPKPGTAAPKPGAPKPGAEKPSAKKPGPKPPTPGPKPAPKPGAPKPRAAGNNPFGMSADRPAPRPGGPRPGGPRPGAPRPGNNPFASKQGMQRGDQRGGPRPGQRPGGGEGRPGPRPGAPKPGAPKPSMMPGQTPGGPAGGPPGRGGPGGGPGGPPRGGRGGGRGRGGAAGAFGRGGSKSKARKSKRAKRQELEQKHTREIGGVRVPKGDGNTVVRLRRGSSLGDFAEKINAEPAALIAVLMKLGEMATANQSLDEETFQLLGEELGYKIEIVSPEDEDRELLESFDINLEEEEAGESAEDLEDRAPVVTVMGHVDHGKTRLLDAIRSSNVTEGEAGGITQHIGAYQVQVPHEGEDRALTFIDTPGHEAFTAMRARGAKVTDIAVLVVAADDGVMPQTVEALNHAKAANVPVVVAVNKIDKEGAAPDKIRGQLTEYELIPEEYGGEVMFVDVSARQNKNIDELLEAVLLTADAALELKANPDKEARGVAIEANLDKGRGAVATVLVQSGTLRVGDNMVAGTAFGRVRAMFDENGEQVKEATPSRPVQVLGLSTVPRAGDSFLVTTDDRTARQIAEKREAAERNALLAKRRKRITLEDFDQAVAEGKIDTLNLILKGDVSGAVEALEDALLKIDVGDEVQLRVIHRGVGAITQNDVNLATVDNAVIIGFNVRPAERVAELADREGVDMRFYSVIYAAIDDIEAALKGMLKPEYEEVELGSAEIREVFRSSKFGNIAGSIVRSGIIRRNAKARLVRDGNVVTDSLTIESLRRFKDDATEVRDGFECGIGLGSFNDIKEGDIIETWEMREIPRT</sequence>
<dbReference type="PRINTS" id="PR01217">
    <property type="entry name" value="PRICHEXTENSN"/>
</dbReference>
<evidence type="ECO:0000256" key="9">
    <source>
        <dbReference type="RuleBase" id="RU000644"/>
    </source>
</evidence>
<feature type="compositionally biased region" description="Basic and acidic residues" evidence="10">
    <location>
        <begin position="56"/>
        <end position="65"/>
    </location>
</feature>
<dbReference type="FunFam" id="2.40.30.10:FF:000007">
    <property type="entry name" value="Translation initiation factor IF-2"/>
    <property type="match status" value="1"/>
</dbReference>
<dbReference type="PANTHER" id="PTHR43381:SF5">
    <property type="entry name" value="TR-TYPE G DOMAIN-CONTAINING PROTEIN"/>
    <property type="match status" value="1"/>
</dbReference>
<evidence type="ECO:0000256" key="1">
    <source>
        <dbReference type="ARBA" id="ARBA00007733"/>
    </source>
</evidence>
<feature type="region of interest" description="Disordered" evidence="10">
    <location>
        <begin position="28"/>
        <end position="318"/>
    </location>
</feature>
<keyword evidence="3 8" id="KW-0396">Initiation factor</keyword>
<keyword evidence="5 8" id="KW-0648">Protein biosynthesis</keyword>
<keyword evidence="8" id="KW-0963">Cytoplasm</keyword>
<reference evidence="12 13" key="1">
    <citation type="submission" date="2020-04" db="EMBL/GenBank/DDBJ databases">
        <title>Nesterenkonia sp. nov., isolated from marine sediment.</title>
        <authorList>
            <person name="Zhang G."/>
        </authorList>
    </citation>
    <scope>NUCLEOTIDE SEQUENCE [LARGE SCALE GENOMIC DNA]</scope>
    <source>
        <strain evidence="12 13">MY13</strain>
    </source>
</reference>
<dbReference type="InterPro" id="IPR044145">
    <property type="entry name" value="IF2_II"/>
</dbReference>
<feature type="compositionally biased region" description="Gly residues" evidence="10">
    <location>
        <begin position="245"/>
        <end position="288"/>
    </location>
</feature>
<dbReference type="AlphaFoldDB" id="A0A7X8YF28"/>
<dbReference type="InterPro" id="IPR006847">
    <property type="entry name" value="IF2_N"/>
</dbReference>
<dbReference type="Gene3D" id="3.40.50.10050">
    <property type="entry name" value="Translation initiation factor IF- 2, domain 3"/>
    <property type="match status" value="1"/>
</dbReference>
<evidence type="ECO:0000256" key="10">
    <source>
        <dbReference type="SAM" id="MobiDB-lite"/>
    </source>
</evidence>
<dbReference type="InterPro" id="IPR000795">
    <property type="entry name" value="T_Tr_GTP-bd_dom"/>
</dbReference>
<name>A0A7X8YF28_9MICC</name>
<dbReference type="Pfam" id="PF00009">
    <property type="entry name" value="GTP_EFTU"/>
    <property type="match status" value="1"/>
</dbReference>
<feature type="binding site" evidence="8">
    <location>
        <begin position="424"/>
        <end position="431"/>
    </location>
    <ligand>
        <name>GTP</name>
        <dbReference type="ChEBI" id="CHEBI:37565"/>
    </ligand>
</feature>
<proteinExistence type="inferred from homology"/>
<dbReference type="InterPro" id="IPR015760">
    <property type="entry name" value="TIF_IF2"/>
</dbReference>
<dbReference type="NCBIfam" id="TIGR00487">
    <property type="entry name" value="IF-2"/>
    <property type="match status" value="1"/>
</dbReference>
<feature type="compositionally biased region" description="Basic residues" evidence="10">
    <location>
        <begin position="289"/>
        <end position="300"/>
    </location>
</feature>
<feature type="binding site" evidence="8">
    <location>
        <begin position="474"/>
        <end position="478"/>
    </location>
    <ligand>
        <name>GTP</name>
        <dbReference type="ChEBI" id="CHEBI:37565"/>
    </ligand>
</feature>
<dbReference type="FunFam" id="2.40.30.10:FF:000008">
    <property type="entry name" value="Translation initiation factor IF-2"/>
    <property type="match status" value="1"/>
</dbReference>
<evidence type="ECO:0000256" key="6">
    <source>
        <dbReference type="ARBA" id="ARBA00023134"/>
    </source>
</evidence>
<dbReference type="Pfam" id="PF11987">
    <property type="entry name" value="IF-2"/>
    <property type="match status" value="1"/>
</dbReference>
<dbReference type="InterPro" id="IPR005225">
    <property type="entry name" value="Small_GTP-bd"/>
</dbReference>
<dbReference type="InterPro" id="IPR009000">
    <property type="entry name" value="Transl_B-barrel_sf"/>
</dbReference>